<dbReference type="PANTHER" id="PTHR32328">
    <property type="entry name" value="L-SERYL-TRNA(SEC) SELENIUM TRANSFERASE"/>
    <property type="match status" value="1"/>
</dbReference>
<keyword evidence="2" id="KW-0663">Pyridoxal phosphate</keyword>
<evidence type="ECO:0000313" key="4">
    <source>
        <dbReference type="Proteomes" id="UP000295146"/>
    </source>
</evidence>
<gene>
    <name evidence="3" type="ORF">EV653_0476</name>
</gene>
<keyword evidence="4" id="KW-1185">Reference proteome</keyword>
<dbReference type="InterPro" id="IPR015421">
    <property type="entry name" value="PyrdxlP-dep_Trfase_major"/>
</dbReference>
<organism evidence="3 4">
    <name type="scientific">Kribbella pratensis</name>
    <dbReference type="NCBI Taxonomy" id="2512112"/>
    <lineage>
        <taxon>Bacteria</taxon>
        <taxon>Bacillati</taxon>
        <taxon>Actinomycetota</taxon>
        <taxon>Actinomycetes</taxon>
        <taxon>Propionibacteriales</taxon>
        <taxon>Kribbellaceae</taxon>
        <taxon>Kribbella</taxon>
    </lineage>
</organism>
<proteinExistence type="predicted"/>
<dbReference type="GO" id="GO:0004125">
    <property type="term" value="F:L-seryl-tRNA(Sec) selenium transferase activity"/>
    <property type="evidence" value="ECO:0007669"/>
    <property type="project" value="TreeGrafter"/>
</dbReference>
<sequence length="374" mass="40033">MSTPLGVRPVINANATVTVLGGSLMPPPVVQAMADAATRFVDLPELHLRVDGRLAELTHNEAAYVTSGAAAAITLSIASCITADSQAFPMPAEIVMFASQRNGYDYSARFLGATVHEIGPSVEELRAALIRRPACVLWMAGAHYAADALPIEEVVRVVRESEARADSEVSPGSARAATARGVPVLVDAAAQIPPVSSLWRFTRDIGADAVIVSGGKGLRGPQASGLVLGKRWLIDRIRAHSSPNHEIGRGMKVGKEELLGLLAAVEWTLQQDEEELLASYERIVDQWIEGLREIPGVVVERGYPSEAGQPHSRAVLRLPGTRDEVIKQLWDSNPRIAVGTFGLPDDAIALNPQTLQPGEPELVLQALHTILTPH</sequence>
<name>A0A4R8CKE5_9ACTN</name>
<dbReference type="Gene3D" id="3.40.640.10">
    <property type="entry name" value="Type I PLP-dependent aspartate aminotransferase-like (Major domain)"/>
    <property type="match status" value="1"/>
</dbReference>
<reference evidence="3 4" key="1">
    <citation type="submission" date="2019-03" db="EMBL/GenBank/DDBJ databases">
        <title>Genomic Encyclopedia of Type Strains, Phase III (KMG-III): the genomes of soil and plant-associated and newly described type strains.</title>
        <authorList>
            <person name="Whitman W."/>
        </authorList>
    </citation>
    <scope>NUCLEOTIDE SEQUENCE [LARGE SCALE GENOMIC DNA]</scope>
    <source>
        <strain evidence="3 4">VKM Ac-2573</strain>
    </source>
</reference>
<dbReference type="RefSeq" id="WP_134097476.1">
    <property type="nucleotide sequence ID" value="NZ_SODP01000001.1"/>
</dbReference>
<dbReference type="Proteomes" id="UP000295146">
    <property type="component" value="Unassembled WGS sequence"/>
</dbReference>
<dbReference type="InterPro" id="IPR015424">
    <property type="entry name" value="PyrdxlP-dep_Trfase"/>
</dbReference>
<dbReference type="PANTHER" id="PTHR32328:SF0">
    <property type="entry name" value="L-SERYL-TRNA(SEC) SELENIUM TRANSFERASE"/>
    <property type="match status" value="1"/>
</dbReference>
<protein>
    <submittedName>
        <fullName evidence="3">L-seryl-tRNA(Ser) seleniumtransferase</fullName>
    </submittedName>
</protein>
<evidence type="ECO:0000313" key="3">
    <source>
        <dbReference type="EMBL" id="TDW75353.1"/>
    </source>
</evidence>
<evidence type="ECO:0000256" key="2">
    <source>
        <dbReference type="ARBA" id="ARBA00022898"/>
    </source>
</evidence>
<dbReference type="AlphaFoldDB" id="A0A4R8CKE5"/>
<comment type="cofactor">
    <cofactor evidence="1">
        <name>pyridoxal 5'-phosphate</name>
        <dbReference type="ChEBI" id="CHEBI:597326"/>
    </cofactor>
</comment>
<evidence type="ECO:0000256" key="1">
    <source>
        <dbReference type="ARBA" id="ARBA00001933"/>
    </source>
</evidence>
<dbReference type="EMBL" id="SODP01000001">
    <property type="protein sequence ID" value="TDW75353.1"/>
    <property type="molecule type" value="Genomic_DNA"/>
</dbReference>
<comment type="caution">
    <text evidence="3">The sequence shown here is derived from an EMBL/GenBank/DDBJ whole genome shotgun (WGS) entry which is preliminary data.</text>
</comment>
<dbReference type="SUPFAM" id="SSF53383">
    <property type="entry name" value="PLP-dependent transferases"/>
    <property type="match status" value="1"/>
</dbReference>
<dbReference type="OrthoDB" id="9787096at2"/>
<accession>A0A4R8CKE5</accession>